<comment type="caution">
    <text evidence="1">The sequence shown here is derived from an EMBL/GenBank/DDBJ whole genome shotgun (WGS) entry which is preliminary data.</text>
</comment>
<evidence type="ECO:0000313" key="1">
    <source>
        <dbReference type="EMBL" id="KAI9905298.1"/>
    </source>
</evidence>
<keyword evidence="2" id="KW-1185">Reference proteome</keyword>
<sequence>MPAQSAQAPLQSLPVPTECWKFISMDFVFGLPPDNSRKTGIVVFVDRFSKMVHLTAVSANVTAAQTARIFVDTVFRLHGMPEDIVSDRDPRFTGRFWQETFSLLGTQLKMSTSDHPETDGQTERVNRVLGDMLRSYADAFEQWSDYLPLTEFAINNSVHASTKHTPFYVNALRHPRTPALLGVNAQVATATCEQNDGPSTENKIESEAASIETEAAYAEYVSTAMTADNEYNAPTTDKAVDEFVLQRQAVIRYVKDALASAFDKQKQNADKQGRKNKNAFLKGELVLLSTTNLHTHARCNFHTRKLLPKYIGPSKSKRFGGMPIP</sequence>
<name>A0ACC0VHT4_9STRA</name>
<protein>
    <submittedName>
        <fullName evidence="1">Uncharacterized protein</fullName>
    </submittedName>
</protein>
<dbReference type="EMBL" id="CM047588">
    <property type="protein sequence ID" value="KAI9905298.1"/>
    <property type="molecule type" value="Genomic_DNA"/>
</dbReference>
<dbReference type="Proteomes" id="UP001163321">
    <property type="component" value="Chromosome 9"/>
</dbReference>
<accession>A0ACC0VHT4</accession>
<reference evidence="1 2" key="1">
    <citation type="journal article" date="2022" name="bioRxiv">
        <title>The genome of the oomycete Peronosclerospora sorghi, a cosmopolitan pathogen of maize and sorghum, is inflated with dispersed pseudogenes.</title>
        <authorList>
            <person name="Fletcher K."/>
            <person name="Martin F."/>
            <person name="Isakeit T."/>
            <person name="Cavanaugh K."/>
            <person name="Magill C."/>
            <person name="Michelmore R."/>
        </authorList>
    </citation>
    <scope>NUCLEOTIDE SEQUENCE [LARGE SCALE GENOMIC DNA]</scope>
    <source>
        <strain evidence="1">P6</strain>
    </source>
</reference>
<proteinExistence type="predicted"/>
<evidence type="ECO:0000313" key="2">
    <source>
        <dbReference type="Proteomes" id="UP001163321"/>
    </source>
</evidence>
<gene>
    <name evidence="1" type="ORF">PsorP6_013814</name>
</gene>
<organism evidence="1 2">
    <name type="scientific">Peronosclerospora sorghi</name>
    <dbReference type="NCBI Taxonomy" id="230839"/>
    <lineage>
        <taxon>Eukaryota</taxon>
        <taxon>Sar</taxon>
        <taxon>Stramenopiles</taxon>
        <taxon>Oomycota</taxon>
        <taxon>Peronosporomycetes</taxon>
        <taxon>Peronosporales</taxon>
        <taxon>Peronosporaceae</taxon>
        <taxon>Peronosclerospora</taxon>
    </lineage>
</organism>